<keyword evidence="1" id="KW-0862">Zinc</keyword>
<sequence length="265" mass="29088">MTGRSLGVCFAHPDDEAYAVFGSVALHRDDPDLRVVALHATDGGAGQIAPGVEVGAEGLGSVRRAEDDRAWRAVGHSLDRHDWLGYPDGELADVPLGELVDQVASFLDQERPDVVATFGSDGVTGHPDHIAIGAATDAAFHRVRREGGPGLKRLLHGAIPRTWFERHQAYRTAHGFQTWQPELTYHLRPVPDSEIGVHVRIHTVADLVVAGLREHRSQRMVLMPTEVDEATFRQGLRHEWHTIAWPPRSSAAAVLDDIFDAIDDD</sequence>
<dbReference type="PANTHER" id="PTHR12993">
    <property type="entry name" value="N-ACETYLGLUCOSAMINYL-PHOSPHATIDYLINOSITOL DE-N-ACETYLASE-RELATED"/>
    <property type="match status" value="1"/>
</dbReference>
<dbReference type="OrthoDB" id="116799at2"/>
<dbReference type="SUPFAM" id="SSF102588">
    <property type="entry name" value="LmbE-like"/>
    <property type="match status" value="1"/>
</dbReference>
<dbReference type="Gene3D" id="3.40.50.10320">
    <property type="entry name" value="LmbE-like"/>
    <property type="match status" value="1"/>
</dbReference>
<proteinExistence type="predicted"/>
<dbReference type="Proteomes" id="UP000321181">
    <property type="component" value="Unassembled WGS sequence"/>
</dbReference>
<name>A0A512DEA1_9CELL</name>
<dbReference type="InterPro" id="IPR003737">
    <property type="entry name" value="GlcNAc_PI_deacetylase-related"/>
</dbReference>
<dbReference type="GO" id="GO:0016811">
    <property type="term" value="F:hydrolase activity, acting on carbon-nitrogen (but not peptide) bonds, in linear amides"/>
    <property type="evidence" value="ECO:0007669"/>
    <property type="project" value="TreeGrafter"/>
</dbReference>
<reference evidence="2 3" key="1">
    <citation type="submission" date="2019-07" db="EMBL/GenBank/DDBJ databases">
        <title>Whole genome shotgun sequence of Cellulomonas aerilata NBRC 106308.</title>
        <authorList>
            <person name="Hosoyama A."/>
            <person name="Uohara A."/>
            <person name="Ohji S."/>
            <person name="Ichikawa N."/>
        </authorList>
    </citation>
    <scope>NUCLEOTIDE SEQUENCE [LARGE SCALE GENOMIC DNA]</scope>
    <source>
        <strain evidence="2 3">NBRC 106308</strain>
    </source>
</reference>
<evidence type="ECO:0000256" key="1">
    <source>
        <dbReference type="ARBA" id="ARBA00022833"/>
    </source>
</evidence>
<organism evidence="2 3">
    <name type="scientific">Cellulomonas aerilata</name>
    <dbReference type="NCBI Taxonomy" id="515326"/>
    <lineage>
        <taxon>Bacteria</taxon>
        <taxon>Bacillati</taxon>
        <taxon>Actinomycetota</taxon>
        <taxon>Actinomycetes</taxon>
        <taxon>Micrococcales</taxon>
        <taxon>Cellulomonadaceae</taxon>
        <taxon>Cellulomonas</taxon>
    </lineage>
</organism>
<dbReference type="Pfam" id="PF02585">
    <property type="entry name" value="PIG-L"/>
    <property type="match status" value="1"/>
</dbReference>
<accession>A0A512DEA1</accession>
<protein>
    <submittedName>
        <fullName evidence="2">PIG-L domain-containing protein</fullName>
    </submittedName>
</protein>
<dbReference type="EMBL" id="BJYY01000015">
    <property type="protein sequence ID" value="GEO34787.1"/>
    <property type="molecule type" value="Genomic_DNA"/>
</dbReference>
<evidence type="ECO:0000313" key="2">
    <source>
        <dbReference type="EMBL" id="GEO34787.1"/>
    </source>
</evidence>
<evidence type="ECO:0000313" key="3">
    <source>
        <dbReference type="Proteomes" id="UP000321181"/>
    </source>
</evidence>
<dbReference type="InterPro" id="IPR024078">
    <property type="entry name" value="LmbE-like_dom_sf"/>
</dbReference>
<dbReference type="AlphaFoldDB" id="A0A512DEA1"/>
<dbReference type="RefSeq" id="WP_146905111.1">
    <property type="nucleotide sequence ID" value="NZ_BAAARM010000004.1"/>
</dbReference>
<dbReference type="GO" id="GO:0016137">
    <property type="term" value="P:glycoside metabolic process"/>
    <property type="evidence" value="ECO:0007669"/>
    <property type="project" value="UniProtKB-ARBA"/>
</dbReference>
<comment type="caution">
    <text evidence="2">The sequence shown here is derived from an EMBL/GenBank/DDBJ whole genome shotgun (WGS) entry which is preliminary data.</text>
</comment>
<gene>
    <name evidence="2" type="ORF">CAE01nite_25120</name>
</gene>
<dbReference type="PANTHER" id="PTHR12993:SF11">
    <property type="entry name" value="N-ACETYLGLUCOSAMINYL-PHOSPHATIDYLINOSITOL DE-N-ACETYLASE"/>
    <property type="match status" value="1"/>
</dbReference>
<keyword evidence="3" id="KW-1185">Reference proteome</keyword>